<protein>
    <submittedName>
        <fullName evidence="2">Uncharacterized protein</fullName>
    </submittedName>
</protein>
<proteinExistence type="predicted"/>
<dbReference type="PATRIC" id="fig|45065.4.peg.870"/>
<reference evidence="2 3" key="1">
    <citation type="submission" date="2015-11" db="EMBL/GenBank/DDBJ databases">
        <title>Genomic analysis of 38 Legionella species identifies large and diverse effector repertoires.</title>
        <authorList>
            <person name="Burstein D."/>
            <person name="Amaro F."/>
            <person name="Zusman T."/>
            <person name="Lifshitz Z."/>
            <person name="Cohen O."/>
            <person name="Gilbert J.A."/>
            <person name="Pupko T."/>
            <person name="Shuman H.A."/>
            <person name="Segal G."/>
        </authorList>
    </citation>
    <scope>NUCLEOTIDE SEQUENCE [LARGE SCALE GENOMIC DNA]</scope>
    <source>
        <strain evidence="2 3">ATCC 49504</strain>
    </source>
</reference>
<evidence type="ECO:0000256" key="1">
    <source>
        <dbReference type="SAM" id="MobiDB-lite"/>
    </source>
</evidence>
<accession>A0A0W0U2T8</accession>
<dbReference type="EMBL" id="LNYC01000024">
    <property type="protein sequence ID" value="KTD01949.1"/>
    <property type="molecule type" value="Genomic_DNA"/>
</dbReference>
<sequence>MILLDNIEQAIGTEYFGDTQCAELCAAIQTAETDADPSFSTSQQPHSNKIVHVH</sequence>
<comment type="caution">
    <text evidence="2">The sequence shown here is derived from an EMBL/GenBank/DDBJ whole genome shotgun (WGS) entry which is preliminary data.</text>
</comment>
<keyword evidence="3" id="KW-1185">Reference proteome</keyword>
<dbReference type="AlphaFoldDB" id="A0A0W0U2T8"/>
<feature type="compositionally biased region" description="Polar residues" evidence="1">
    <location>
        <begin position="38"/>
        <end position="47"/>
    </location>
</feature>
<gene>
    <name evidence="2" type="ORF">Lgee_0811</name>
</gene>
<evidence type="ECO:0000313" key="3">
    <source>
        <dbReference type="Proteomes" id="UP000054785"/>
    </source>
</evidence>
<dbReference type="STRING" id="45065.Lgee_0811"/>
<evidence type="ECO:0000313" key="2">
    <source>
        <dbReference type="EMBL" id="KTD01949.1"/>
    </source>
</evidence>
<dbReference type="Proteomes" id="UP000054785">
    <property type="component" value="Unassembled WGS sequence"/>
</dbReference>
<organism evidence="2 3">
    <name type="scientific">Legionella geestiana</name>
    <dbReference type="NCBI Taxonomy" id="45065"/>
    <lineage>
        <taxon>Bacteria</taxon>
        <taxon>Pseudomonadati</taxon>
        <taxon>Pseudomonadota</taxon>
        <taxon>Gammaproteobacteria</taxon>
        <taxon>Legionellales</taxon>
        <taxon>Legionellaceae</taxon>
        <taxon>Legionella</taxon>
    </lineage>
</organism>
<feature type="region of interest" description="Disordered" evidence="1">
    <location>
        <begin position="34"/>
        <end position="54"/>
    </location>
</feature>
<name>A0A0W0U2T8_9GAMM</name>